<reference evidence="1" key="1">
    <citation type="journal article" date="2021" name="New Phytol.">
        <title>Evolutionary innovations through gain and loss of genes in the ectomycorrhizal Boletales.</title>
        <authorList>
            <person name="Wu G."/>
            <person name="Miyauchi S."/>
            <person name="Morin E."/>
            <person name="Kuo A."/>
            <person name="Drula E."/>
            <person name="Varga T."/>
            <person name="Kohler A."/>
            <person name="Feng B."/>
            <person name="Cao Y."/>
            <person name="Lipzen A."/>
            <person name="Daum C."/>
            <person name="Hundley H."/>
            <person name="Pangilinan J."/>
            <person name="Johnson J."/>
            <person name="Barry K."/>
            <person name="LaButti K."/>
            <person name="Ng V."/>
            <person name="Ahrendt S."/>
            <person name="Min B."/>
            <person name="Choi I.G."/>
            <person name="Park H."/>
            <person name="Plett J.M."/>
            <person name="Magnuson J."/>
            <person name="Spatafora J.W."/>
            <person name="Nagy L.G."/>
            <person name="Henrissat B."/>
            <person name="Grigoriev I.V."/>
            <person name="Yang Z.L."/>
            <person name="Xu J."/>
            <person name="Martin F.M."/>
        </authorList>
    </citation>
    <scope>NUCLEOTIDE SEQUENCE</scope>
    <source>
        <strain evidence="1">KUC20120723A-06</strain>
    </source>
</reference>
<comment type="caution">
    <text evidence="1">The sequence shown here is derived from an EMBL/GenBank/DDBJ whole genome shotgun (WGS) entry which is preliminary data.</text>
</comment>
<protein>
    <submittedName>
        <fullName evidence="1">Uncharacterized protein</fullName>
    </submittedName>
</protein>
<organism evidence="1 2">
    <name type="scientific">Leucogyrophana mollusca</name>
    <dbReference type="NCBI Taxonomy" id="85980"/>
    <lineage>
        <taxon>Eukaryota</taxon>
        <taxon>Fungi</taxon>
        <taxon>Dikarya</taxon>
        <taxon>Basidiomycota</taxon>
        <taxon>Agaricomycotina</taxon>
        <taxon>Agaricomycetes</taxon>
        <taxon>Agaricomycetidae</taxon>
        <taxon>Boletales</taxon>
        <taxon>Boletales incertae sedis</taxon>
        <taxon>Leucogyrophana</taxon>
    </lineage>
</organism>
<accession>A0ACB8BWY1</accession>
<proteinExistence type="predicted"/>
<evidence type="ECO:0000313" key="2">
    <source>
        <dbReference type="Proteomes" id="UP000790709"/>
    </source>
</evidence>
<keyword evidence="2" id="KW-1185">Reference proteome</keyword>
<name>A0ACB8BWY1_9AGAM</name>
<gene>
    <name evidence="1" type="ORF">BV22DRAFT_1116525</name>
</gene>
<dbReference type="Proteomes" id="UP000790709">
    <property type="component" value="Unassembled WGS sequence"/>
</dbReference>
<evidence type="ECO:0000313" key="1">
    <source>
        <dbReference type="EMBL" id="KAH7929967.1"/>
    </source>
</evidence>
<dbReference type="EMBL" id="MU266336">
    <property type="protein sequence ID" value="KAH7929967.1"/>
    <property type="molecule type" value="Genomic_DNA"/>
</dbReference>
<sequence>MHLCLAISELLRTIITNTTQDGTLASLARTCKAFKDPALDVLYAELSSLYPLVKCMPQDLWEDEADCLSFVRPMKTSDWDVFRRYARRVRSFNHSHTFDSKTVTVSVFQALSMHPTLSSLVPNLRQLSWNDTREAPTVFLRFIIGPSLVSCTIYQTSGRAITIVPALGALCPFMKRIDLPASQPSSRAKDIISDALCNWNNLESLKCGIITGKALLHIAGLPSLKALTFRIPTIPTTFHGSSLGEGAFPALESLTIFSYNSRDPCFTAFFKALKTPIHISSFWMTAGQYDDGDPRANPGNHDIKPSVDVISESLVSLTSKCCAETLGSITICHDLEDLPIQFPANLAITFNTLRLLLPFRHLRTLNIDPSCAFSLDDAALAEMAIAWPNMEDLGLGTAYGWRAPSKITLQGLIPLLRNCPKLMYLGIVIDATVVPPRTKHESNIQHEWLQELVLADSPITKPAYVSAFLSDALSSIPLISSWDGELTNFEGAKKYRRRWAQVRKMMGAFKSVRGQERRRWKKEGRRERRDGDQDTEPESESDISFEDDENWDTDSSGSLTE</sequence>